<dbReference type="Proteomes" id="UP000593575">
    <property type="component" value="Unassembled WGS sequence"/>
</dbReference>
<gene>
    <name evidence="1" type="ORF">Goarm_022316</name>
</gene>
<keyword evidence="2" id="KW-1185">Reference proteome</keyword>
<dbReference type="EMBL" id="JABFAE010412010">
    <property type="protein sequence ID" value="MBA0845007.1"/>
    <property type="molecule type" value="Genomic_DNA"/>
</dbReference>
<accession>A0A7J9KEU7</accession>
<dbReference type="AlphaFoldDB" id="A0A7J9KEU7"/>
<reference evidence="1 2" key="1">
    <citation type="journal article" date="2019" name="Genome Biol. Evol.">
        <title>Insights into the evolution of the New World diploid cottons (Gossypium, subgenus Houzingenia) based on genome sequencing.</title>
        <authorList>
            <person name="Grover C.E."/>
            <person name="Arick M.A. 2nd"/>
            <person name="Thrash A."/>
            <person name="Conover J.L."/>
            <person name="Sanders W.S."/>
            <person name="Peterson D.G."/>
            <person name="Frelichowski J.E."/>
            <person name="Scheffler J.A."/>
            <person name="Scheffler B.E."/>
            <person name="Wendel J.F."/>
        </authorList>
    </citation>
    <scope>NUCLEOTIDE SEQUENCE [LARGE SCALE GENOMIC DNA]</scope>
    <source>
        <strain evidence="1">6</strain>
        <tissue evidence="1">Leaf</tissue>
    </source>
</reference>
<comment type="caution">
    <text evidence="1">The sequence shown here is derived from an EMBL/GenBank/DDBJ whole genome shotgun (WGS) entry which is preliminary data.</text>
</comment>
<proteinExistence type="predicted"/>
<name>A0A7J9KEU7_9ROSI</name>
<protein>
    <submittedName>
        <fullName evidence="1">Uncharacterized protein</fullName>
    </submittedName>
</protein>
<organism evidence="1 2">
    <name type="scientific">Gossypium armourianum</name>
    <dbReference type="NCBI Taxonomy" id="34283"/>
    <lineage>
        <taxon>Eukaryota</taxon>
        <taxon>Viridiplantae</taxon>
        <taxon>Streptophyta</taxon>
        <taxon>Embryophyta</taxon>
        <taxon>Tracheophyta</taxon>
        <taxon>Spermatophyta</taxon>
        <taxon>Magnoliopsida</taxon>
        <taxon>eudicotyledons</taxon>
        <taxon>Gunneridae</taxon>
        <taxon>Pentapetalae</taxon>
        <taxon>rosids</taxon>
        <taxon>malvids</taxon>
        <taxon>Malvales</taxon>
        <taxon>Malvaceae</taxon>
        <taxon>Malvoideae</taxon>
        <taxon>Gossypium</taxon>
    </lineage>
</organism>
<sequence length="32" mass="3811">MPIFAFYCLAFSHCCCYKPVFGCGLWFQGWQR</sequence>
<evidence type="ECO:0000313" key="1">
    <source>
        <dbReference type="EMBL" id="MBA0845007.1"/>
    </source>
</evidence>
<evidence type="ECO:0000313" key="2">
    <source>
        <dbReference type="Proteomes" id="UP000593575"/>
    </source>
</evidence>